<proteinExistence type="predicted"/>
<evidence type="ECO:0000313" key="2">
    <source>
        <dbReference type="Proteomes" id="UP000469949"/>
    </source>
</evidence>
<reference evidence="1 2" key="1">
    <citation type="submission" date="2019-10" db="EMBL/GenBank/DDBJ databases">
        <title>Draft Genome Sequence of the Caffeine Degrading Methylotroph Methylorubrum populi PINKEL.</title>
        <authorList>
            <person name="Dawson S.C."/>
            <person name="Zhang X."/>
            <person name="Wright M.E."/>
            <person name="Sharma G."/>
            <person name="Langner J.T."/>
            <person name="Ditty J.L."/>
            <person name="Subuyuj G.A."/>
        </authorList>
    </citation>
    <scope>NUCLEOTIDE SEQUENCE [LARGE SCALE GENOMIC DNA]</scope>
    <source>
        <strain evidence="1 2">Pinkel</strain>
    </source>
</reference>
<dbReference type="InterPro" id="IPR038301">
    <property type="entry name" value="AraC-like_sf"/>
</dbReference>
<dbReference type="EMBL" id="WEKV01000010">
    <property type="protein sequence ID" value="KAB7784332.1"/>
    <property type="molecule type" value="Genomic_DNA"/>
</dbReference>
<dbReference type="InterPro" id="IPR010848">
    <property type="entry name" value="DUF1465"/>
</dbReference>
<sequence length="177" mass="20007">MTEFDVTFRDDREWVSFGESYVSSEAFKALFREGMLLVEETAAYLDGEGRAESRLISRDATLAYASESMRLTTRLMQIASWLLVQRAVSEGEISLSQAQEEKTRVKLAESERTLPEAGDTFAELPLRLQDLVRRSRRLHTRILHLDALISEDRPAPVPRESPVTAQFGRLQAAFGGK</sequence>
<dbReference type="AlphaFoldDB" id="A0A833MWI0"/>
<name>A0A833MWI0_9HYPH</name>
<dbReference type="Gene3D" id="1.10.8.930">
    <property type="entry name" value="Protein of unknown function DUF1465"/>
    <property type="match status" value="1"/>
</dbReference>
<comment type="caution">
    <text evidence="1">The sequence shown here is derived from an EMBL/GenBank/DDBJ whole genome shotgun (WGS) entry which is preliminary data.</text>
</comment>
<organism evidence="1 2">
    <name type="scientific">Methylorubrum populi</name>
    <dbReference type="NCBI Taxonomy" id="223967"/>
    <lineage>
        <taxon>Bacteria</taxon>
        <taxon>Pseudomonadati</taxon>
        <taxon>Pseudomonadota</taxon>
        <taxon>Alphaproteobacteria</taxon>
        <taxon>Hyphomicrobiales</taxon>
        <taxon>Methylobacteriaceae</taxon>
        <taxon>Methylorubrum</taxon>
    </lineage>
</organism>
<gene>
    <name evidence="1" type="ORF">F8B43_2365</name>
</gene>
<dbReference type="Proteomes" id="UP000469949">
    <property type="component" value="Unassembled WGS sequence"/>
</dbReference>
<accession>A0A833MWI0</accession>
<dbReference type="Pfam" id="PF07323">
    <property type="entry name" value="DUF1465"/>
    <property type="match status" value="1"/>
</dbReference>
<dbReference type="RefSeq" id="WP_152277054.1">
    <property type="nucleotide sequence ID" value="NZ_WEKV01000010.1"/>
</dbReference>
<evidence type="ECO:0000313" key="1">
    <source>
        <dbReference type="EMBL" id="KAB7784332.1"/>
    </source>
</evidence>
<protein>
    <submittedName>
        <fullName evidence="1">Uncharacterized protein</fullName>
    </submittedName>
</protein>